<protein>
    <submittedName>
        <fullName evidence="2">Uncharacterized protein</fullName>
    </submittedName>
</protein>
<proteinExistence type="predicted"/>
<dbReference type="Proteomes" id="UP000887580">
    <property type="component" value="Unplaced"/>
</dbReference>
<accession>A0AC35GGZ6</accession>
<dbReference type="WBParaSite" id="PS1159_v2.g4870.t1">
    <property type="protein sequence ID" value="PS1159_v2.g4870.t1"/>
    <property type="gene ID" value="PS1159_v2.g4870"/>
</dbReference>
<evidence type="ECO:0000313" key="2">
    <source>
        <dbReference type="WBParaSite" id="PS1159_v2.g4870.t1"/>
    </source>
</evidence>
<name>A0AC35GGZ6_9BILA</name>
<reference evidence="2" key="1">
    <citation type="submission" date="2022-11" db="UniProtKB">
        <authorList>
            <consortium name="WormBaseParasite"/>
        </authorList>
    </citation>
    <scope>IDENTIFICATION</scope>
</reference>
<organism evidence="1 2">
    <name type="scientific">Panagrolaimus sp. PS1159</name>
    <dbReference type="NCBI Taxonomy" id="55785"/>
    <lineage>
        <taxon>Eukaryota</taxon>
        <taxon>Metazoa</taxon>
        <taxon>Ecdysozoa</taxon>
        <taxon>Nematoda</taxon>
        <taxon>Chromadorea</taxon>
        <taxon>Rhabditida</taxon>
        <taxon>Tylenchina</taxon>
        <taxon>Panagrolaimomorpha</taxon>
        <taxon>Panagrolaimoidea</taxon>
        <taxon>Panagrolaimidae</taxon>
        <taxon>Panagrolaimus</taxon>
    </lineage>
</organism>
<sequence length="280" mass="32763">MCNQCKISFILGRKDFWNGWTEKDFTSAVAEELHKLPSNIGFEILKPFGKSASEDSNRQAPMEMIAILKTKDDVYLRNELFKILSKLLEGFEKLPLSFKICSDVFPIEFQCSDEHLPVNKCVFGVIYSGPIIEHCELVPNHRFLRSEWPGDGDKYFQDNKPVYRIDFYHDKNMLQVRLPMKDEGDHIRHAHRKNRDEGERLAAELRRRCPSLPESDLPWGPWGDRRLFNEVKCSSPVPMRLNKPLINIYDQVSEKQGEPCRNRVCKRIKDLTIIHMEEII</sequence>
<evidence type="ECO:0000313" key="1">
    <source>
        <dbReference type="Proteomes" id="UP000887580"/>
    </source>
</evidence>